<dbReference type="GeneID" id="5887686"/>
<protein>
    <recommendedName>
        <fullName evidence="3">J domain-containing protein</fullName>
    </recommendedName>
</protein>
<dbReference type="CDD" id="cd06257">
    <property type="entry name" value="DnaJ"/>
    <property type="match status" value="1"/>
</dbReference>
<dbReference type="KEGG" id="mbr:MONBRDRAFT_4812"/>
<dbReference type="SUPFAM" id="SSF46565">
    <property type="entry name" value="Chaperone J-domain"/>
    <property type="match status" value="1"/>
</dbReference>
<dbReference type="InParanoid" id="A9UP05"/>
<organism evidence="4 5">
    <name type="scientific">Monosiga brevicollis</name>
    <name type="common">Choanoflagellate</name>
    <dbReference type="NCBI Taxonomy" id="81824"/>
    <lineage>
        <taxon>Eukaryota</taxon>
        <taxon>Choanoflagellata</taxon>
        <taxon>Craspedida</taxon>
        <taxon>Salpingoecidae</taxon>
        <taxon>Monosiga</taxon>
    </lineage>
</organism>
<name>A9UP05_MONBE</name>
<reference evidence="4 5" key="1">
    <citation type="journal article" date="2008" name="Nature">
        <title>The genome of the choanoflagellate Monosiga brevicollis and the origin of metazoans.</title>
        <authorList>
            <consortium name="JGI Sequencing"/>
            <person name="King N."/>
            <person name="Westbrook M.J."/>
            <person name="Young S.L."/>
            <person name="Kuo A."/>
            <person name="Abedin M."/>
            <person name="Chapman J."/>
            <person name="Fairclough S."/>
            <person name="Hellsten U."/>
            <person name="Isogai Y."/>
            <person name="Letunic I."/>
            <person name="Marr M."/>
            <person name="Pincus D."/>
            <person name="Putnam N."/>
            <person name="Rokas A."/>
            <person name="Wright K.J."/>
            <person name="Zuzow R."/>
            <person name="Dirks W."/>
            <person name="Good M."/>
            <person name="Goodstein D."/>
            <person name="Lemons D."/>
            <person name="Li W."/>
            <person name="Lyons J.B."/>
            <person name="Morris A."/>
            <person name="Nichols S."/>
            <person name="Richter D.J."/>
            <person name="Salamov A."/>
            <person name="Bork P."/>
            <person name="Lim W.A."/>
            <person name="Manning G."/>
            <person name="Miller W.T."/>
            <person name="McGinnis W."/>
            <person name="Shapiro H."/>
            <person name="Tjian R."/>
            <person name="Grigoriev I.V."/>
            <person name="Rokhsar D."/>
        </authorList>
    </citation>
    <scope>NUCLEOTIDE SEQUENCE [LARGE SCALE GENOMIC DNA]</scope>
    <source>
        <strain evidence="5">MX1 / ATCC 50154</strain>
    </source>
</reference>
<feature type="domain" description="J" evidence="3">
    <location>
        <begin position="121"/>
        <end position="186"/>
    </location>
</feature>
<feature type="signal peptide" evidence="2">
    <location>
        <begin position="1"/>
        <end position="22"/>
    </location>
</feature>
<dbReference type="eggNOG" id="KOG0720">
    <property type="taxonomic scope" value="Eukaryota"/>
</dbReference>
<keyword evidence="2" id="KW-0732">Signal</keyword>
<dbReference type="RefSeq" id="XP_001742097.1">
    <property type="nucleotide sequence ID" value="XM_001742045.1"/>
</dbReference>
<feature type="chain" id="PRO_5002742333" description="J domain-containing protein" evidence="2">
    <location>
        <begin position="23"/>
        <end position="384"/>
    </location>
</feature>
<evidence type="ECO:0000256" key="1">
    <source>
        <dbReference type="SAM" id="MobiDB-lite"/>
    </source>
</evidence>
<accession>A9UP05</accession>
<evidence type="ECO:0000313" key="5">
    <source>
        <dbReference type="Proteomes" id="UP000001357"/>
    </source>
</evidence>
<keyword evidence="5" id="KW-1185">Reference proteome</keyword>
<sequence>MWQRILALILSAVLTALRSIWPSRFVDPPAWLSESSGSGQAHSGFGAYAHAERNPDGAMPTMEQLEDDDENIIPPDLDYDGPRAEGDVTSFTIEQFPQQEADLPTSSEAAIAHILASNPRDIFGILGLTPNSDPALVRPRYRRLSLMIHPDKCAVSGAREAFARLSQAHAVLTTPDALRIYMKEVTFVSAESQRRVRRLRRLEQDYEEYVDTGATKQPCWNLHIQQYLTKRLMRCCTSLQGDVWIENVTKGWSVGWCGYYSDGTKVYNITDALRCAKAHTNLQAGAHRVQMHFKTLPKMVAPMTFDEYCGMVFKAAWRTVLAQQYPDGQAPNMDEDFLAYLRRERDLSSARRTKEANAPEGGSKKGVRSRRPNNAGARRARQRR</sequence>
<gene>
    <name evidence="4" type="ORF">MONBRDRAFT_4812</name>
</gene>
<feature type="compositionally biased region" description="Basic and acidic residues" evidence="1">
    <location>
        <begin position="347"/>
        <end position="357"/>
    </location>
</feature>
<dbReference type="EMBL" id="CH991543">
    <property type="protein sequence ID" value="EDQ92335.1"/>
    <property type="molecule type" value="Genomic_DNA"/>
</dbReference>
<dbReference type="InterPro" id="IPR036869">
    <property type="entry name" value="J_dom_sf"/>
</dbReference>
<dbReference type="PROSITE" id="PS50076">
    <property type="entry name" value="DNAJ_2"/>
    <property type="match status" value="1"/>
</dbReference>
<dbReference type="PRINTS" id="PR00625">
    <property type="entry name" value="JDOMAIN"/>
</dbReference>
<evidence type="ECO:0000259" key="3">
    <source>
        <dbReference type="PROSITE" id="PS50076"/>
    </source>
</evidence>
<dbReference type="Gene3D" id="1.10.287.110">
    <property type="entry name" value="DnaJ domain"/>
    <property type="match status" value="1"/>
</dbReference>
<dbReference type="InterPro" id="IPR001623">
    <property type="entry name" value="DnaJ_domain"/>
</dbReference>
<evidence type="ECO:0000313" key="4">
    <source>
        <dbReference type="EMBL" id="EDQ92335.1"/>
    </source>
</evidence>
<dbReference type="Proteomes" id="UP000001357">
    <property type="component" value="Unassembled WGS sequence"/>
</dbReference>
<dbReference type="SMART" id="SM00271">
    <property type="entry name" value="DnaJ"/>
    <property type="match status" value="1"/>
</dbReference>
<dbReference type="AlphaFoldDB" id="A9UP05"/>
<evidence type="ECO:0000256" key="2">
    <source>
        <dbReference type="SAM" id="SignalP"/>
    </source>
</evidence>
<dbReference type="PANTHER" id="PTHR46620">
    <property type="entry name" value="J DOMAIN-CONTAINING PROTEIN SPF31"/>
    <property type="match status" value="1"/>
</dbReference>
<feature type="region of interest" description="Disordered" evidence="1">
    <location>
        <begin position="347"/>
        <end position="384"/>
    </location>
</feature>
<proteinExistence type="predicted"/>
<dbReference type="PANTHER" id="PTHR46620:SF1">
    <property type="entry name" value="J DOMAIN-CONTAINING PROTEIN SPF31"/>
    <property type="match status" value="1"/>
</dbReference>
<dbReference type="Pfam" id="PF00226">
    <property type="entry name" value="DnaJ"/>
    <property type="match status" value="1"/>
</dbReference>